<name>M1B541_SOLTU</name>
<dbReference type="InParanoid" id="M1B541"/>
<dbReference type="STRING" id="4113.M1B541"/>
<dbReference type="HOGENOM" id="CLU_1177144_0_0_1"/>
<proteinExistence type="predicted"/>
<dbReference type="Gramene" id="PGSC0003DMT400037281">
    <property type="protein sequence ID" value="PGSC0003DMT400037281"/>
    <property type="gene ID" value="PGSC0003DMG400014383"/>
</dbReference>
<dbReference type="PANTHER" id="PTHR31446">
    <property type="entry name" value="ACID PHOSPHATASE/VANADIUM-DEPENDENT HALOPEROXIDASE-RELATED PROTEIN"/>
    <property type="match status" value="1"/>
</dbReference>
<evidence type="ECO:0000313" key="2">
    <source>
        <dbReference type="EnsemblPlants" id="PGSC0003DMT400037281"/>
    </source>
</evidence>
<dbReference type="PaxDb" id="4113-PGSC0003DMT400037281"/>
<evidence type="ECO:0008006" key="4">
    <source>
        <dbReference type="Google" id="ProtNLM"/>
    </source>
</evidence>
<keyword evidence="1" id="KW-0812">Transmembrane</keyword>
<feature type="transmembrane region" description="Helical" evidence="1">
    <location>
        <begin position="28"/>
        <end position="48"/>
    </location>
</feature>
<dbReference type="ExpressionAtlas" id="M1B541">
    <property type="expression patterns" value="baseline and differential"/>
</dbReference>
<keyword evidence="1" id="KW-1133">Transmembrane helix</keyword>
<accession>M1B541</accession>
<reference evidence="3" key="1">
    <citation type="journal article" date="2011" name="Nature">
        <title>Genome sequence and analysis of the tuber crop potato.</title>
        <authorList>
            <consortium name="The Potato Genome Sequencing Consortium"/>
        </authorList>
    </citation>
    <scope>NUCLEOTIDE SEQUENCE [LARGE SCALE GENOMIC DNA]</scope>
    <source>
        <strain evidence="3">cv. DM1-3 516 R44</strain>
    </source>
</reference>
<reference evidence="2" key="2">
    <citation type="submission" date="2015-06" db="UniProtKB">
        <authorList>
            <consortium name="EnsemblPlants"/>
        </authorList>
    </citation>
    <scope>IDENTIFICATION</scope>
    <source>
        <strain evidence="2">DM1-3 516 R44</strain>
    </source>
</reference>
<dbReference type="Pfam" id="PF02681">
    <property type="entry name" value="DUF212"/>
    <property type="match status" value="2"/>
</dbReference>
<dbReference type="PANTHER" id="PTHR31446:SF29">
    <property type="entry name" value="ACID PHOSPHATASE_VANADIUM-DEPENDENT HALOPEROXIDASE-RELATED PROTEIN"/>
    <property type="match status" value="1"/>
</dbReference>
<organism evidence="2 3">
    <name type="scientific">Solanum tuberosum</name>
    <name type="common">Potato</name>
    <dbReference type="NCBI Taxonomy" id="4113"/>
    <lineage>
        <taxon>Eukaryota</taxon>
        <taxon>Viridiplantae</taxon>
        <taxon>Streptophyta</taxon>
        <taxon>Embryophyta</taxon>
        <taxon>Tracheophyta</taxon>
        <taxon>Spermatophyta</taxon>
        <taxon>Magnoliopsida</taxon>
        <taxon>eudicotyledons</taxon>
        <taxon>Gunneridae</taxon>
        <taxon>Pentapetalae</taxon>
        <taxon>asterids</taxon>
        <taxon>lamiids</taxon>
        <taxon>Solanales</taxon>
        <taxon>Solanaceae</taxon>
        <taxon>Solanoideae</taxon>
        <taxon>Solaneae</taxon>
        <taxon>Solanum</taxon>
    </lineage>
</organism>
<sequence length="236" mass="25901">MNEVLTASDASSSARSYASSISPVNVPLFSALLACAIAQFLKLFTTWYKEKRWDSKRMLSSGGMPSSHSATVTSLIMAIYLQEGAGGSVFAIAVVLACVRDINQSNPNTGTTHENKKKTTFSFSVYPRKIPDDAQVMYDATGVRLHAGRQAELLNQIVCELPPEHPVANVRPLRDSLGHTPLQIREPKNEQVIIGSTPEMGSIMCESKFNRTLVEQWKQKNIIASPHHTTNLGQES</sequence>
<gene>
    <name evidence="2" type="primary">LOC102597233</name>
</gene>
<keyword evidence="3" id="KW-1185">Reference proteome</keyword>
<dbReference type="OrthoDB" id="1716650at2759"/>
<dbReference type="eggNOG" id="ENOG502RYGQ">
    <property type="taxonomic scope" value="Eukaryota"/>
</dbReference>
<dbReference type="EnsemblPlants" id="PGSC0003DMT400037281">
    <property type="protein sequence ID" value="PGSC0003DMT400037281"/>
    <property type="gene ID" value="PGSC0003DMG400014383"/>
</dbReference>
<keyword evidence="1" id="KW-0472">Membrane</keyword>
<evidence type="ECO:0000313" key="3">
    <source>
        <dbReference type="Proteomes" id="UP000011115"/>
    </source>
</evidence>
<evidence type="ECO:0000256" key="1">
    <source>
        <dbReference type="SAM" id="Phobius"/>
    </source>
</evidence>
<dbReference type="InterPro" id="IPR003832">
    <property type="entry name" value="DUF212"/>
</dbReference>
<protein>
    <recommendedName>
        <fullName evidence="4">Acid phosphatase/vanadium-dependent haloperoxidase-related protein</fullName>
    </recommendedName>
</protein>
<dbReference type="Proteomes" id="UP000011115">
    <property type="component" value="Unassembled WGS sequence"/>
</dbReference>
<dbReference type="AlphaFoldDB" id="M1B541"/>